<gene>
    <name evidence="9 10" type="primary">ybeY</name>
    <name evidence="10" type="ORF">LAD73_00985</name>
</gene>
<reference evidence="10 11" key="1">
    <citation type="submission" date="2021-09" db="EMBL/GenBank/DDBJ databases">
        <title>WGS of Mycoplasma sp. Zaradi2 strains.</title>
        <authorList>
            <person name="Spergser J."/>
        </authorList>
    </citation>
    <scope>NUCLEOTIDE SEQUENCE [LARGE SCALE GENOMIC DNA]</scope>
    <source>
        <strain evidence="10 11">1331</strain>
    </source>
</reference>
<keyword evidence="5 9" id="KW-0479">Metal-binding</keyword>
<dbReference type="GO" id="GO:0005737">
    <property type="term" value="C:cytoplasm"/>
    <property type="evidence" value="ECO:0007669"/>
    <property type="project" value="UniProtKB-SubCell"/>
</dbReference>
<evidence type="ECO:0000256" key="5">
    <source>
        <dbReference type="ARBA" id="ARBA00022723"/>
    </source>
</evidence>
<comment type="cofactor">
    <cofactor evidence="9">
        <name>Zn(2+)</name>
        <dbReference type="ChEBI" id="CHEBI:29105"/>
    </cofactor>
    <text evidence="9">Binds 1 zinc ion.</text>
</comment>
<dbReference type="EC" id="3.1.-.-" evidence="9"/>
<evidence type="ECO:0000256" key="1">
    <source>
        <dbReference type="ARBA" id="ARBA00010875"/>
    </source>
</evidence>
<keyword evidence="11" id="KW-1185">Reference proteome</keyword>
<dbReference type="HAMAP" id="MF_00009">
    <property type="entry name" value="Endoribonucl_YbeY"/>
    <property type="match status" value="1"/>
</dbReference>
<evidence type="ECO:0000256" key="9">
    <source>
        <dbReference type="HAMAP-Rule" id="MF_00009"/>
    </source>
</evidence>
<dbReference type="GO" id="GO:0004222">
    <property type="term" value="F:metalloendopeptidase activity"/>
    <property type="evidence" value="ECO:0007669"/>
    <property type="project" value="InterPro"/>
</dbReference>
<comment type="function">
    <text evidence="9">Single strand-specific metallo-endoribonuclease involved in late-stage 70S ribosome quality control and in maturation of the 3' terminus of the 16S rRNA.</text>
</comment>
<dbReference type="Pfam" id="PF02130">
    <property type="entry name" value="YbeY"/>
    <property type="match status" value="1"/>
</dbReference>
<name>A0A953NCE8_9MOLU</name>
<evidence type="ECO:0000256" key="3">
    <source>
        <dbReference type="ARBA" id="ARBA00022552"/>
    </source>
</evidence>
<evidence type="ECO:0000313" key="11">
    <source>
        <dbReference type="Proteomes" id="UP000772186"/>
    </source>
</evidence>
<proteinExistence type="inferred from homology"/>
<feature type="binding site" evidence="9">
    <location>
        <position position="126"/>
    </location>
    <ligand>
        <name>Zn(2+)</name>
        <dbReference type="ChEBI" id="CHEBI:29105"/>
        <note>catalytic</note>
    </ligand>
</feature>
<dbReference type="NCBIfam" id="TIGR00043">
    <property type="entry name" value="rRNA maturation RNase YbeY"/>
    <property type="match status" value="1"/>
</dbReference>
<feature type="binding site" evidence="9">
    <location>
        <position position="120"/>
    </location>
    <ligand>
        <name>Zn(2+)</name>
        <dbReference type="ChEBI" id="CHEBI:29105"/>
        <note>catalytic</note>
    </ligand>
</feature>
<keyword evidence="9" id="KW-0963">Cytoplasm</keyword>
<keyword evidence="8 9" id="KW-0862">Zinc</keyword>
<dbReference type="PANTHER" id="PTHR46986">
    <property type="entry name" value="ENDORIBONUCLEASE YBEY, CHLOROPLASTIC"/>
    <property type="match status" value="1"/>
</dbReference>
<dbReference type="PROSITE" id="PS01306">
    <property type="entry name" value="UPF0054"/>
    <property type="match status" value="1"/>
</dbReference>
<evidence type="ECO:0000256" key="7">
    <source>
        <dbReference type="ARBA" id="ARBA00022801"/>
    </source>
</evidence>
<evidence type="ECO:0000256" key="6">
    <source>
        <dbReference type="ARBA" id="ARBA00022759"/>
    </source>
</evidence>
<organism evidence="10 11">
    <name type="scientific">Mycoplasma tauri</name>
    <dbReference type="NCBI Taxonomy" id="547987"/>
    <lineage>
        <taxon>Bacteria</taxon>
        <taxon>Bacillati</taxon>
        <taxon>Mycoplasmatota</taxon>
        <taxon>Mollicutes</taxon>
        <taxon>Mycoplasmataceae</taxon>
        <taxon>Mycoplasma</taxon>
    </lineage>
</organism>
<dbReference type="GO" id="GO:0004521">
    <property type="term" value="F:RNA endonuclease activity"/>
    <property type="evidence" value="ECO:0007669"/>
    <property type="project" value="UniProtKB-UniRule"/>
</dbReference>
<dbReference type="Gene3D" id="3.40.390.30">
    <property type="entry name" value="Metalloproteases ('zincins'), catalytic domain"/>
    <property type="match status" value="1"/>
</dbReference>
<dbReference type="InterPro" id="IPR020549">
    <property type="entry name" value="YbeY_CS"/>
</dbReference>
<evidence type="ECO:0000256" key="4">
    <source>
        <dbReference type="ARBA" id="ARBA00022722"/>
    </source>
</evidence>
<dbReference type="InterPro" id="IPR023091">
    <property type="entry name" value="MetalPrtase_cat_dom_sf_prd"/>
</dbReference>
<evidence type="ECO:0000313" key="10">
    <source>
        <dbReference type="EMBL" id="MBZ4195297.1"/>
    </source>
</evidence>
<dbReference type="PANTHER" id="PTHR46986:SF1">
    <property type="entry name" value="ENDORIBONUCLEASE YBEY, CHLOROPLASTIC"/>
    <property type="match status" value="1"/>
</dbReference>
<dbReference type="SUPFAM" id="SSF55486">
    <property type="entry name" value="Metalloproteases ('zincins'), catalytic domain"/>
    <property type="match status" value="1"/>
</dbReference>
<keyword evidence="3 9" id="KW-0698">rRNA processing</keyword>
<comment type="caution">
    <text evidence="10">The sequence shown here is derived from an EMBL/GenBank/DDBJ whole genome shotgun (WGS) entry which is preliminary data.</text>
</comment>
<keyword evidence="7 9" id="KW-0378">Hydrolase</keyword>
<evidence type="ECO:0000256" key="8">
    <source>
        <dbReference type="ARBA" id="ARBA00022833"/>
    </source>
</evidence>
<sequence>MVEVSVNIENGESFKYLNEYISILENLQKYFCLENKKVSVDVSIVNNKKIQKLNKKYRNKNYPTDILSFDFGDKTIFKNLDIYPLGELVISHEKVEQQAEEFNHSFRREYCYLFAHGLVHLMGFDHEIEEERIQMNAIVDTIFNPLQITREE</sequence>
<feature type="binding site" evidence="9">
    <location>
        <position position="116"/>
    </location>
    <ligand>
        <name>Zn(2+)</name>
        <dbReference type="ChEBI" id="CHEBI:29105"/>
        <note>catalytic</note>
    </ligand>
</feature>
<dbReference type="GO" id="GO:0006364">
    <property type="term" value="P:rRNA processing"/>
    <property type="evidence" value="ECO:0007669"/>
    <property type="project" value="UniProtKB-UniRule"/>
</dbReference>
<keyword evidence="2 9" id="KW-0690">Ribosome biogenesis</keyword>
<dbReference type="AlphaFoldDB" id="A0A953NCE8"/>
<evidence type="ECO:0000256" key="2">
    <source>
        <dbReference type="ARBA" id="ARBA00022517"/>
    </source>
</evidence>
<accession>A0A953NCE8</accession>
<dbReference type="GO" id="GO:0008270">
    <property type="term" value="F:zinc ion binding"/>
    <property type="evidence" value="ECO:0007669"/>
    <property type="project" value="UniProtKB-UniRule"/>
</dbReference>
<dbReference type="EMBL" id="JAIQBY010000004">
    <property type="protein sequence ID" value="MBZ4195297.1"/>
    <property type="molecule type" value="Genomic_DNA"/>
</dbReference>
<keyword evidence="4 9" id="KW-0540">Nuclease</keyword>
<dbReference type="RefSeq" id="WP_205517443.1">
    <property type="nucleotide sequence ID" value="NZ_CP070479.1"/>
</dbReference>
<protein>
    <recommendedName>
        <fullName evidence="9">Endoribonuclease YbeY</fullName>
        <ecNumber evidence="9">3.1.-.-</ecNumber>
    </recommendedName>
</protein>
<dbReference type="InterPro" id="IPR002036">
    <property type="entry name" value="YbeY"/>
</dbReference>
<comment type="similarity">
    <text evidence="1 9">Belongs to the endoribonuclease YbeY family.</text>
</comment>
<keyword evidence="6 9" id="KW-0255">Endonuclease</keyword>
<dbReference type="Proteomes" id="UP000772186">
    <property type="component" value="Unassembled WGS sequence"/>
</dbReference>
<comment type="subcellular location">
    <subcellularLocation>
        <location evidence="9">Cytoplasm</location>
    </subcellularLocation>
</comment>